<dbReference type="FunFam" id="1.20.1250.20:FF:000069">
    <property type="entry name" value="Solute carrier family 45 member 4"/>
    <property type="match status" value="1"/>
</dbReference>
<feature type="transmembrane region" description="Helical" evidence="10">
    <location>
        <begin position="231"/>
        <end position="248"/>
    </location>
</feature>
<feature type="domain" description="Gfo/Idh/MocA-like oxidoreductase N-terminal" evidence="11">
    <location>
        <begin position="676"/>
        <end position="797"/>
    </location>
</feature>
<dbReference type="GO" id="GO:0005356">
    <property type="term" value="F:D-glucose:proton symporter activity"/>
    <property type="evidence" value="ECO:0007669"/>
    <property type="project" value="Ensembl"/>
</dbReference>
<feature type="transmembrane region" description="Helical" evidence="10">
    <location>
        <begin position="156"/>
        <end position="173"/>
    </location>
</feature>
<dbReference type="InterPro" id="IPR004104">
    <property type="entry name" value="Gfo/Idh/MocA-like_OxRdtase_C"/>
</dbReference>
<evidence type="ECO:0000256" key="8">
    <source>
        <dbReference type="ARBA" id="ARBA00038193"/>
    </source>
</evidence>
<dbReference type="SUPFAM" id="SSF103473">
    <property type="entry name" value="MFS general substrate transporter"/>
    <property type="match status" value="1"/>
</dbReference>
<dbReference type="PANTHER" id="PTHR19432">
    <property type="entry name" value="SUGAR TRANSPORTER"/>
    <property type="match status" value="1"/>
</dbReference>
<keyword evidence="3" id="KW-0597">Phosphoprotein</keyword>
<gene>
    <name evidence="13" type="primary">SLC45A1</name>
</gene>
<reference evidence="13" key="3">
    <citation type="submission" date="2025-09" db="UniProtKB">
        <authorList>
            <consortium name="Ensembl"/>
        </authorList>
    </citation>
    <scope>IDENTIFICATION</scope>
</reference>
<dbReference type="InterPro" id="IPR000683">
    <property type="entry name" value="Gfo/Idh/MocA-like_OxRdtase_N"/>
</dbReference>
<dbReference type="SUPFAM" id="SSF55347">
    <property type="entry name" value="Glyceraldehyde-3-phosphate dehydrogenase-like, C-terminal domain"/>
    <property type="match status" value="1"/>
</dbReference>
<evidence type="ECO:0000256" key="2">
    <source>
        <dbReference type="ARBA" id="ARBA00022448"/>
    </source>
</evidence>
<feature type="domain" description="Gfo/Idh/MocA-like oxidoreductase C-terminal" evidence="12">
    <location>
        <begin position="810"/>
        <end position="1090"/>
    </location>
</feature>
<comment type="similarity">
    <text evidence="8">Belongs to the glycoside-pentoside-hexuronide (GPH) cation symporter transporter (TC 2.A.2) family.</text>
</comment>
<dbReference type="Pfam" id="PF07690">
    <property type="entry name" value="MFS_1"/>
    <property type="match status" value="1"/>
</dbReference>
<dbReference type="CDD" id="cd17313">
    <property type="entry name" value="MFS_SLC45_SUC"/>
    <property type="match status" value="1"/>
</dbReference>
<evidence type="ECO:0000259" key="11">
    <source>
        <dbReference type="Pfam" id="PF01408"/>
    </source>
</evidence>
<accession>A0A670IMP8</accession>
<feature type="compositionally biased region" description="Pro residues" evidence="9">
    <location>
        <begin position="58"/>
        <end position="67"/>
    </location>
</feature>
<evidence type="ECO:0000313" key="13">
    <source>
        <dbReference type="Ensembl" id="ENSPMRP00000013393.1"/>
    </source>
</evidence>
<evidence type="ECO:0000256" key="4">
    <source>
        <dbReference type="ARBA" id="ARBA00022692"/>
    </source>
</evidence>
<evidence type="ECO:0000256" key="1">
    <source>
        <dbReference type="ARBA" id="ARBA00004141"/>
    </source>
</evidence>
<organism evidence="13 14">
    <name type="scientific">Podarcis muralis</name>
    <name type="common">Wall lizard</name>
    <name type="synonym">Lacerta muralis</name>
    <dbReference type="NCBI Taxonomy" id="64176"/>
    <lineage>
        <taxon>Eukaryota</taxon>
        <taxon>Metazoa</taxon>
        <taxon>Chordata</taxon>
        <taxon>Craniata</taxon>
        <taxon>Vertebrata</taxon>
        <taxon>Euteleostomi</taxon>
        <taxon>Lepidosauria</taxon>
        <taxon>Squamata</taxon>
        <taxon>Bifurcata</taxon>
        <taxon>Unidentata</taxon>
        <taxon>Episquamata</taxon>
        <taxon>Laterata</taxon>
        <taxon>Lacertibaenia</taxon>
        <taxon>Lacertidae</taxon>
        <taxon>Podarcis</taxon>
    </lineage>
</organism>
<keyword evidence="7 10" id="KW-0472">Membrane</keyword>
<dbReference type="InterPro" id="IPR036291">
    <property type="entry name" value="NAD(P)-bd_dom_sf"/>
</dbReference>
<reference evidence="13" key="2">
    <citation type="submission" date="2025-08" db="UniProtKB">
        <authorList>
            <consortium name="Ensembl"/>
        </authorList>
    </citation>
    <scope>IDENTIFICATION</scope>
</reference>
<dbReference type="Pfam" id="PF01408">
    <property type="entry name" value="GFO_IDH_MocA"/>
    <property type="match status" value="1"/>
</dbReference>
<feature type="transmembrane region" description="Helical" evidence="10">
    <location>
        <begin position="84"/>
        <end position="103"/>
    </location>
</feature>
<dbReference type="Gene3D" id="3.30.360.10">
    <property type="entry name" value="Dihydrodipicolinate Reductase, domain 2"/>
    <property type="match status" value="1"/>
</dbReference>
<feature type="transmembrane region" description="Helical" evidence="10">
    <location>
        <begin position="573"/>
        <end position="597"/>
    </location>
</feature>
<dbReference type="Proteomes" id="UP000472272">
    <property type="component" value="Chromosome 8"/>
</dbReference>
<dbReference type="Gene3D" id="1.20.1250.20">
    <property type="entry name" value="MFS general substrate transporter like domains"/>
    <property type="match status" value="1"/>
</dbReference>
<dbReference type="Ensembl" id="ENSPMRT00000014297.1">
    <property type="protein sequence ID" value="ENSPMRP00000013393.1"/>
    <property type="gene ID" value="ENSPMRG00000008956.1"/>
</dbReference>
<evidence type="ECO:0000256" key="5">
    <source>
        <dbReference type="ARBA" id="ARBA00022847"/>
    </source>
</evidence>
<protein>
    <submittedName>
        <fullName evidence="13">Solute carrier family 45 member 1</fullName>
    </submittedName>
</protein>
<dbReference type="Pfam" id="PF02894">
    <property type="entry name" value="GFO_IDH_MocA_C"/>
    <property type="match status" value="1"/>
</dbReference>
<dbReference type="GO" id="GO:0016020">
    <property type="term" value="C:membrane"/>
    <property type="evidence" value="ECO:0007669"/>
    <property type="project" value="UniProtKB-SubCell"/>
</dbReference>
<evidence type="ECO:0000256" key="10">
    <source>
        <dbReference type="SAM" id="Phobius"/>
    </source>
</evidence>
<keyword evidence="2" id="KW-0813">Transport</keyword>
<dbReference type="InterPro" id="IPR011701">
    <property type="entry name" value="MFS"/>
</dbReference>
<dbReference type="SUPFAM" id="SSF51735">
    <property type="entry name" value="NAD(P)-binding Rossmann-fold domains"/>
    <property type="match status" value="1"/>
</dbReference>
<sequence>MIPPTTASPSSDAIFPTLSSQELWRSQVAGYAGSVTRHISHRANNFKRHPKRRKHIRPSPPPPPNTPCPIDQVRFGEIHPQRSFWELLFNGCILFGIEFSYAMETAYVTPVLLQMGLPDQLYGMVWFISPILGFLLQPLLGAWSDRCTSPFGRRRPFILVLAIGALLGLSLMLNGRDMGTALTDTVSDHKWGIAFTICGVILMDFCADSADNPSHAYMMDVCSPSDQDRGLNMHALLAGLGGGFGYVVGGINWDQTGFGRAAGGQLRVIYIFTSITLTLATALTLVSIPERPLQSFSKLKKVMKSPNFPLPPSPPLLFEDCGNENLTAQNPVRLYASFTSPISPLSPLTPKYGSLISRDNSLTGLSEFASSFGTSNIDSVLIDCFTAGHDGYLSIPASLPRQGISVSLPRAPEGFHCHESAALEAGENVGVLGPEGDCLRVGSLDAIKPRSSGILKRPQTLAIPDIITGNLPESSRRRNVTFSQQVANILLNGVKYESELNGSSELSEQPLSMKLLCSTICRMPKPLRNLCINHFLGWLSFEGMLLFYTDFMGEVVFQGDPKAPHDSAEYQKYNAGVTMGCWGMCIYAFSAAFYSASLEKLEEYFSIRTLYFIAYLAFGLGTGLATLSRNVYVILSLCVTYGILFSTLCTLPYSLLCDYYQSKKMESNTEMSRQVTVLVIGAGSRGRNYSSFAQQFPARMKVIGVADPHPFARKRLQKAHGIDEDNVFDDWTAAAEKERFADAVIIATPDSLHKAPAVAFAHKGYHILLEKPMAVTLEDCKEIVLACKTNDVILAVCHVLRYHPVSLKIKELLDAGLIGDICHIQHLEPVGFWHFAHSFVRGNWRNEAESTFSLLAKSCHDVDLINYWMGSRRCLKVSSFGNLSHFTKEHKPEGAADRCLDCSVEQTCPYSAKKIYLAQAERGYFGWPVSVVCHSGEYDIESLTDALRHGPYGRCVYECDNDVVNHQVVNMEFEGGATVAFTMVGFTHKLGVRKTTIYGTKGELSCEGSGPVEIYDFLERKKSSFSPDKAACVPMCLSAHSGADYYLMESFISAVAENNPSLIRTGPEDTLNSHLLVFEAERSRKQNRVVLLEP</sequence>
<feature type="region of interest" description="Disordered" evidence="9">
    <location>
        <begin position="44"/>
        <end position="67"/>
    </location>
</feature>
<name>A0A670IMP8_PODMU</name>
<feature type="transmembrane region" description="Helical" evidence="10">
    <location>
        <begin position="123"/>
        <end position="144"/>
    </location>
</feature>
<feature type="transmembrane region" description="Helical" evidence="10">
    <location>
        <begin position="609"/>
        <end position="627"/>
    </location>
</feature>
<keyword evidence="6 10" id="KW-1133">Transmembrane helix</keyword>
<evidence type="ECO:0000256" key="9">
    <source>
        <dbReference type="SAM" id="MobiDB-lite"/>
    </source>
</evidence>
<evidence type="ECO:0000256" key="6">
    <source>
        <dbReference type="ARBA" id="ARBA00022989"/>
    </source>
</evidence>
<feature type="transmembrane region" description="Helical" evidence="10">
    <location>
        <begin position="193"/>
        <end position="210"/>
    </location>
</feature>
<feature type="transmembrane region" description="Helical" evidence="10">
    <location>
        <begin position="268"/>
        <end position="288"/>
    </location>
</feature>
<dbReference type="Gene3D" id="3.40.50.720">
    <property type="entry name" value="NAD(P)-binding Rossmann-like Domain"/>
    <property type="match status" value="1"/>
</dbReference>
<feature type="compositionally biased region" description="Basic residues" evidence="9">
    <location>
        <begin position="44"/>
        <end position="57"/>
    </location>
</feature>
<evidence type="ECO:0000256" key="7">
    <source>
        <dbReference type="ARBA" id="ARBA00023136"/>
    </source>
</evidence>
<keyword evidence="14" id="KW-1185">Reference proteome</keyword>
<dbReference type="GO" id="GO:0008506">
    <property type="term" value="F:sucrose:proton symporter activity"/>
    <property type="evidence" value="ECO:0007669"/>
    <property type="project" value="TreeGrafter"/>
</dbReference>
<evidence type="ECO:0000259" key="12">
    <source>
        <dbReference type="Pfam" id="PF02894"/>
    </source>
</evidence>
<dbReference type="GO" id="GO:1904659">
    <property type="term" value="P:D-glucose transmembrane transport"/>
    <property type="evidence" value="ECO:0007669"/>
    <property type="project" value="Ensembl"/>
</dbReference>
<dbReference type="AlphaFoldDB" id="A0A670IMP8"/>
<comment type="subcellular location">
    <subcellularLocation>
        <location evidence="1">Membrane</location>
        <topology evidence="1">Multi-pass membrane protein</topology>
    </subcellularLocation>
</comment>
<keyword evidence="4 10" id="KW-0812">Transmembrane</keyword>
<proteinExistence type="inferred from homology"/>
<dbReference type="InterPro" id="IPR036259">
    <property type="entry name" value="MFS_trans_sf"/>
</dbReference>
<dbReference type="PANTHER" id="PTHR19432:SF6">
    <property type="entry name" value="PROTON-ASSOCIATED SUGAR TRANSPORTER A"/>
    <property type="match status" value="1"/>
</dbReference>
<feature type="transmembrane region" description="Helical" evidence="10">
    <location>
        <begin position="633"/>
        <end position="656"/>
    </location>
</feature>
<reference evidence="13 14" key="1">
    <citation type="journal article" date="2019" name="Proc. Natl. Acad. Sci. U.S.A.">
        <title>Regulatory changes in pterin and carotenoid genes underlie balanced color polymorphisms in the wall lizard.</title>
        <authorList>
            <person name="Andrade P."/>
            <person name="Pinho C."/>
            <person name="Perez I de Lanuza G."/>
            <person name="Afonso S."/>
            <person name="Brejcha J."/>
            <person name="Rubin C.J."/>
            <person name="Wallerman O."/>
            <person name="Pereira P."/>
            <person name="Sabatino S.J."/>
            <person name="Bellati A."/>
            <person name="Pellitteri-Rosa D."/>
            <person name="Bosakova Z."/>
            <person name="Bunikis I."/>
            <person name="Carretero M.A."/>
            <person name="Feiner N."/>
            <person name="Marsik P."/>
            <person name="Pauperio F."/>
            <person name="Salvi D."/>
            <person name="Soler L."/>
            <person name="While G.M."/>
            <person name="Uller T."/>
            <person name="Font E."/>
            <person name="Andersson L."/>
            <person name="Carneiro M."/>
        </authorList>
    </citation>
    <scope>NUCLEOTIDE SEQUENCE</scope>
</reference>
<evidence type="ECO:0000313" key="14">
    <source>
        <dbReference type="Proteomes" id="UP000472272"/>
    </source>
</evidence>
<keyword evidence="5" id="KW-0769">Symport</keyword>
<evidence type="ECO:0000256" key="3">
    <source>
        <dbReference type="ARBA" id="ARBA00022553"/>
    </source>
</evidence>
<dbReference type="GO" id="GO:0000166">
    <property type="term" value="F:nucleotide binding"/>
    <property type="evidence" value="ECO:0007669"/>
    <property type="project" value="InterPro"/>
</dbReference>
<dbReference type="GeneTree" id="ENSGT00950000182914"/>